<gene>
    <name evidence="2" type="ORF">MCOR_31037</name>
</gene>
<feature type="domain" description="DZIP3-like HEPN" evidence="1">
    <location>
        <begin position="47"/>
        <end position="151"/>
    </location>
</feature>
<evidence type="ECO:0000313" key="2">
    <source>
        <dbReference type="EMBL" id="CAC5396482.1"/>
    </source>
</evidence>
<accession>A0A6J8CNF8</accession>
<dbReference type="Proteomes" id="UP000507470">
    <property type="component" value="Unassembled WGS sequence"/>
</dbReference>
<dbReference type="EMBL" id="CACVKT020005621">
    <property type="protein sequence ID" value="CAC5396482.1"/>
    <property type="molecule type" value="Genomic_DNA"/>
</dbReference>
<dbReference type="AlphaFoldDB" id="A0A6J8CNF8"/>
<name>A0A6J8CNF8_MYTCO</name>
<protein>
    <recommendedName>
        <fullName evidence="1">DZIP3-like HEPN domain-containing protein</fullName>
    </recommendedName>
</protein>
<proteinExistence type="predicted"/>
<keyword evidence="3" id="KW-1185">Reference proteome</keyword>
<dbReference type="InterPro" id="IPR041249">
    <property type="entry name" value="HEPN_DZIP3"/>
</dbReference>
<organism evidence="2 3">
    <name type="scientific">Mytilus coruscus</name>
    <name type="common">Sea mussel</name>
    <dbReference type="NCBI Taxonomy" id="42192"/>
    <lineage>
        <taxon>Eukaryota</taxon>
        <taxon>Metazoa</taxon>
        <taxon>Spiralia</taxon>
        <taxon>Lophotrochozoa</taxon>
        <taxon>Mollusca</taxon>
        <taxon>Bivalvia</taxon>
        <taxon>Autobranchia</taxon>
        <taxon>Pteriomorphia</taxon>
        <taxon>Mytilida</taxon>
        <taxon>Mytiloidea</taxon>
        <taxon>Mytilidae</taxon>
        <taxon>Mytilinae</taxon>
        <taxon>Mytilus</taxon>
    </lineage>
</organism>
<dbReference type="OrthoDB" id="6367890at2759"/>
<reference evidence="2 3" key="1">
    <citation type="submission" date="2020-06" db="EMBL/GenBank/DDBJ databases">
        <authorList>
            <person name="Li R."/>
            <person name="Bekaert M."/>
        </authorList>
    </citation>
    <scope>NUCLEOTIDE SEQUENCE [LARGE SCALE GENOMIC DNA]</scope>
    <source>
        <strain evidence="3">wild</strain>
    </source>
</reference>
<evidence type="ECO:0000313" key="3">
    <source>
        <dbReference type="Proteomes" id="UP000507470"/>
    </source>
</evidence>
<dbReference type="Pfam" id="PF18738">
    <property type="entry name" value="HEPN_DZIP3"/>
    <property type="match status" value="1"/>
</dbReference>
<sequence length="159" mass="18288">MALSKVAAMPSLTEEETNFLRFANLLIRISPKAVRIVFDKYFQPCGLNVVLTQSKGKLEFLNQRKILNKSQMDLLYPSQGNSKSSDMDLTLMICLLRNLQKMKIEDLLPAAALISEEADLSRIKYYRNWIAHNTDGYIDKQDFLAMWINVCEVNPHVFN</sequence>
<evidence type="ECO:0000259" key="1">
    <source>
        <dbReference type="Pfam" id="PF18738"/>
    </source>
</evidence>